<dbReference type="Gene3D" id="2.60.120.650">
    <property type="entry name" value="Cupin"/>
    <property type="match status" value="1"/>
</dbReference>
<dbReference type="Pfam" id="PF13621">
    <property type="entry name" value="Cupin_8"/>
    <property type="match status" value="1"/>
</dbReference>
<organism evidence="2 3">
    <name type="scientific">Rhizobium hidalgonense</name>
    <dbReference type="NCBI Taxonomy" id="1538159"/>
    <lineage>
        <taxon>Bacteria</taxon>
        <taxon>Pseudomonadati</taxon>
        <taxon>Pseudomonadota</taxon>
        <taxon>Alphaproteobacteria</taxon>
        <taxon>Hyphomicrobiales</taxon>
        <taxon>Rhizobiaceae</taxon>
        <taxon>Rhizobium/Agrobacterium group</taxon>
        <taxon>Rhizobium</taxon>
    </lineage>
</organism>
<name>A0AAJ2H020_9HYPH</name>
<accession>A0AAJ2H020</accession>
<evidence type="ECO:0000313" key="3">
    <source>
        <dbReference type="Proteomes" id="UP001268610"/>
    </source>
</evidence>
<sequence length="107" mass="12276">LHHDLTNNMLIQIYGRKKISLISPLQVPYLYNDKGVFSDVFNPDDPAERAKFKLLQHTTKLECVLEPGDAIFIPIGWWHYVESLDTSISITFNNFNADNGHSKGFVR</sequence>
<dbReference type="Proteomes" id="UP001268610">
    <property type="component" value="Unassembled WGS sequence"/>
</dbReference>
<dbReference type="PROSITE" id="PS51184">
    <property type="entry name" value="JMJC"/>
    <property type="match status" value="1"/>
</dbReference>
<proteinExistence type="predicted"/>
<evidence type="ECO:0000259" key="1">
    <source>
        <dbReference type="PROSITE" id="PS51184"/>
    </source>
</evidence>
<dbReference type="InterPro" id="IPR041667">
    <property type="entry name" value="Cupin_8"/>
</dbReference>
<dbReference type="PANTHER" id="PTHR12461">
    <property type="entry name" value="HYPOXIA-INDUCIBLE FACTOR 1 ALPHA INHIBITOR-RELATED"/>
    <property type="match status" value="1"/>
</dbReference>
<dbReference type="AlphaFoldDB" id="A0AAJ2H020"/>
<dbReference type="PANTHER" id="PTHR12461:SF105">
    <property type="entry name" value="HYPOXIA-INDUCIBLE FACTOR 1-ALPHA INHIBITOR"/>
    <property type="match status" value="1"/>
</dbReference>
<comment type="caution">
    <text evidence="2">The sequence shown here is derived from an EMBL/GenBank/DDBJ whole genome shotgun (WGS) entry which is preliminary data.</text>
</comment>
<dbReference type="RefSeq" id="WP_310866859.1">
    <property type="nucleotide sequence ID" value="NZ_JAVLSF010001359.1"/>
</dbReference>
<feature type="domain" description="JmjC" evidence="1">
    <location>
        <begin position="1"/>
        <end position="107"/>
    </location>
</feature>
<protein>
    <submittedName>
        <fullName evidence="2">Cupin-like domain-containing protein</fullName>
    </submittedName>
</protein>
<feature type="non-terminal residue" evidence="2">
    <location>
        <position position="1"/>
    </location>
</feature>
<evidence type="ECO:0000313" key="2">
    <source>
        <dbReference type="EMBL" id="MDR9778910.1"/>
    </source>
</evidence>
<dbReference type="EMBL" id="JAVLSF010001359">
    <property type="protein sequence ID" value="MDR9778910.1"/>
    <property type="molecule type" value="Genomic_DNA"/>
</dbReference>
<dbReference type="SUPFAM" id="SSF51197">
    <property type="entry name" value="Clavaminate synthase-like"/>
    <property type="match status" value="1"/>
</dbReference>
<gene>
    <name evidence="2" type="ORF">RJJ65_40905</name>
</gene>
<reference evidence="2" key="1">
    <citation type="submission" date="2023-04" db="EMBL/GenBank/DDBJ databases">
        <title>Genomic characterization of faba bean (Vicia faba) microsymbionts in Mexican soils.</title>
        <authorList>
            <person name="Rivera Orduna F.N."/>
            <person name="Guevara-Luna J."/>
            <person name="Yan J."/>
            <person name="Arroyo-Herrera I."/>
            <person name="Li Y."/>
            <person name="Vasquez-Murrieta M.S."/>
            <person name="Wang E.T."/>
        </authorList>
    </citation>
    <scope>NUCLEOTIDE SEQUENCE</scope>
    <source>
        <strain evidence="2">CH26</strain>
    </source>
</reference>
<dbReference type="InterPro" id="IPR003347">
    <property type="entry name" value="JmjC_dom"/>
</dbReference>